<accession>A0A6I4IDD3</accession>
<organism evidence="2 3">
    <name type="scientific">Flavobacterium profundi</name>
    <dbReference type="NCBI Taxonomy" id="1774945"/>
    <lineage>
        <taxon>Bacteria</taxon>
        <taxon>Pseudomonadati</taxon>
        <taxon>Bacteroidota</taxon>
        <taxon>Flavobacteriia</taxon>
        <taxon>Flavobacteriales</taxon>
        <taxon>Flavobacteriaceae</taxon>
        <taxon>Flavobacterium</taxon>
    </lineage>
</organism>
<reference evidence="3" key="1">
    <citation type="submission" date="2019-05" db="EMBL/GenBank/DDBJ databases">
        <title>Flavobacterium profundi sp. nov., isolated from a deep-sea seamount.</title>
        <authorList>
            <person name="Zhang D.-C."/>
        </authorList>
    </citation>
    <scope>NUCLEOTIDE SEQUENCE [LARGE SCALE GENOMIC DNA]</scope>
    <source>
        <strain evidence="3">TP390</strain>
    </source>
</reference>
<feature type="domain" description="SnoaL-like" evidence="1">
    <location>
        <begin position="7"/>
        <end position="103"/>
    </location>
</feature>
<comment type="caution">
    <text evidence="2">The sequence shown here is derived from an EMBL/GenBank/DDBJ whole genome shotgun (WGS) entry which is preliminary data.</text>
</comment>
<dbReference type="InterPro" id="IPR037401">
    <property type="entry name" value="SnoaL-like"/>
</dbReference>
<dbReference type="Proteomes" id="UP000431264">
    <property type="component" value="Unassembled WGS sequence"/>
</dbReference>
<dbReference type="Pfam" id="PF12680">
    <property type="entry name" value="SnoaL_2"/>
    <property type="match status" value="1"/>
</dbReference>
<name>A0A6I4IDD3_9FLAO</name>
<evidence type="ECO:0000313" key="2">
    <source>
        <dbReference type="EMBL" id="MVO07653.1"/>
    </source>
</evidence>
<dbReference type="AlphaFoldDB" id="A0A6I4IDD3"/>
<protein>
    <submittedName>
        <fullName evidence="2">Nuclear transport factor 2 family protein</fullName>
    </submittedName>
</protein>
<dbReference type="Gene3D" id="3.10.450.50">
    <property type="match status" value="1"/>
</dbReference>
<dbReference type="EMBL" id="WQLW01000001">
    <property type="protein sequence ID" value="MVO07653.1"/>
    <property type="molecule type" value="Genomic_DNA"/>
</dbReference>
<proteinExistence type="predicted"/>
<dbReference type="SUPFAM" id="SSF54427">
    <property type="entry name" value="NTF2-like"/>
    <property type="match status" value="1"/>
</dbReference>
<dbReference type="RefSeq" id="WP_140996074.1">
    <property type="nucleotide sequence ID" value="NZ_VDCZ01000001.1"/>
</dbReference>
<evidence type="ECO:0000259" key="1">
    <source>
        <dbReference type="Pfam" id="PF12680"/>
    </source>
</evidence>
<evidence type="ECO:0000313" key="3">
    <source>
        <dbReference type="Proteomes" id="UP000431264"/>
    </source>
</evidence>
<sequence>MTKKEIVTHFLHLAAKGQSREAFEVYVAPDFIHHNAYFKGDRNTLMLAMEENAIQNPNKIFEIQRILEDEHLVAVHSRIQLQQNNLELAVMHIFRFNENKIVELWDFGQPVPKDIINENGMF</sequence>
<dbReference type="OrthoDB" id="9812089at2"/>
<gene>
    <name evidence="2" type="ORF">GOQ30_00575</name>
</gene>
<keyword evidence="3" id="KW-1185">Reference proteome</keyword>
<dbReference type="InterPro" id="IPR032710">
    <property type="entry name" value="NTF2-like_dom_sf"/>
</dbReference>